<feature type="transmembrane region" description="Helical" evidence="15">
    <location>
        <begin position="80"/>
        <end position="104"/>
    </location>
</feature>
<dbReference type="HOGENOM" id="CLU_076372_1_1_1"/>
<dbReference type="eggNOG" id="ENOG502RX8B">
    <property type="taxonomic scope" value="Eukaryota"/>
</dbReference>
<keyword evidence="11" id="KW-0407">Ion channel</keyword>
<dbReference type="STRING" id="1109443.G4TA46"/>
<evidence type="ECO:0000256" key="13">
    <source>
        <dbReference type="SAM" id="Coils"/>
    </source>
</evidence>
<comment type="caution">
    <text evidence="17">The sequence shown here is derived from an EMBL/GenBank/DDBJ whole genome shotgun (WGS) entry which is preliminary data.</text>
</comment>
<keyword evidence="18" id="KW-1185">Reference proteome</keyword>
<protein>
    <recommendedName>
        <fullName evidence="2">Voltage-gated hydrogen channel 1</fullName>
    </recommendedName>
    <alternativeName>
        <fullName evidence="12">Hydrogen voltage-gated channel 1</fullName>
    </alternativeName>
</protein>
<evidence type="ECO:0000256" key="3">
    <source>
        <dbReference type="ARBA" id="ARBA00022448"/>
    </source>
</evidence>
<comment type="subcellular location">
    <subcellularLocation>
        <location evidence="1">Cell membrane</location>
        <topology evidence="1">Multi-pass membrane protein</topology>
    </subcellularLocation>
</comment>
<evidence type="ECO:0000256" key="9">
    <source>
        <dbReference type="ARBA" id="ARBA00023065"/>
    </source>
</evidence>
<dbReference type="InParanoid" id="G4TA46"/>
<evidence type="ECO:0000256" key="14">
    <source>
        <dbReference type="SAM" id="MobiDB-lite"/>
    </source>
</evidence>
<dbReference type="InterPro" id="IPR005821">
    <property type="entry name" value="Ion_trans_dom"/>
</dbReference>
<dbReference type="PANTHER" id="PTHR46480">
    <property type="entry name" value="F20B24.22"/>
    <property type="match status" value="1"/>
</dbReference>
<proteinExistence type="predicted"/>
<keyword evidence="4" id="KW-1003">Cell membrane</keyword>
<evidence type="ECO:0000256" key="15">
    <source>
        <dbReference type="SAM" id="Phobius"/>
    </source>
</evidence>
<evidence type="ECO:0000256" key="1">
    <source>
        <dbReference type="ARBA" id="ARBA00004651"/>
    </source>
</evidence>
<evidence type="ECO:0000256" key="2">
    <source>
        <dbReference type="ARBA" id="ARBA00015897"/>
    </source>
</evidence>
<feature type="transmembrane region" description="Helical" evidence="15">
    <location>
        <begin position="41"/>
        <end position="59"/>
    </location>
</feature>
<evidence type="ECO:0000256" key="10">
    <source>
        <dbReference type="ARBA" id="ARBA00023136"/>
    </source>
</evidence>
<feature type="coiled-coil region" evidence="13">
    <location>
        <begin position="170"/>
        <end position="204"/>
    </location>
</feature>
<dbReference type="GO" id="GO:0030171">
    <property type="term" value="F:voltage-gated proton channel activity"/>
    <property type="evidence" value="ECO:0007669"/>
    <property type="project" value="InterPro"/>
</dbReference>
<keyword evidence="8 13" id="KW-0175">Coiled coil</keyword>
<dbReference type="Gene3D" id="1.20.120.350">
    <property type="entry name" value="Voltage-gated potassium channels. Chain C"/>
    <property type="match status" value="1"/>
</dbReference>
<feature type="domain" description="Ion transport" evidence="16">
    <location>
        <begin position="38"/>
        <end position="159"/>
    </location>
</feature>
<evidence type="ECO:0000256" key="12">
    <source>
        <dbReference type="ARBA" id="ARBA00031989"/>
    </source>
</evidence>
<keyword evidence="9" id="KW-0406">Ion transport</keyword>
<keyword evidence="7 15" id="KW-1133">Transmembrane helix</keyword>
<dbReference type="GO" id="GO:0005886">
    <property type="term" value="C:plasma membrane"/>
    <property type="evidence" value="ECO:0007669"/>
    <property type="project" value="UniProtKB-SubCell"/>
</dbReference>
<dbReference type="InterPro" id="IPR031846">
    <property type="entry name" value="Hvcn1"/>
</dbReference>
<evidence type="ECO:0000256" key="11">
    <source>
        <dbReference type="ARBA" id="ARBA00023303"/>
    </source>
</evidence>
<dbReference type="GO" id="GO:0034702">
    <property type="term" value="C:monoatomic ion channel complex"/>
    <property type="evidence" value="ECO:0007669"/>
    <property type="project" value="UniProtKB-KW"/>
</dbReference>
<evidence type="ECO:0000313" key="17">
    <source>
        <dbReference type="EMBL" id="CCA68166.1"/>
    </source>
</evidence>
<organism evidence="17 18">
    <name type="scientific">Serendipita indica (strain DSM 11827)</name>
    <name type="common">Root endophyte fungus</name>
    <name type="synonym">Piriformospora indica</name>
    <dbReference type="NCBI Taxonomy" id="1109443"/>
    <lineage>
        <taxon>Eukaryota</taxon>
        <taxon>Fungi</taxon>
        <taxon>Dikarya</taxon>
        <taxon>Basidiomycota</taxon>
        <taxon>Agaricomycotina</taxon>
        <taxon>Agaricomycetes</taxon>
        <taxon>Sebacinales</taxon>
        <taxon>Serendipitaceae</taxon>
        <taxon>Serendipita</taxon>
    </lineage>
</organism>
<evidence type="ECO:0000256" key="4">
    <source>
        <dbReference type="ARBA" id="ARBA00022475"/>
    </source>
</evidence>
<dbReference type="EMBL" id="CAFZ01000027">
    <property type="protein sequence ID" value="CCA68166.1"/>
    <property type="molecule type" value="Genomic_DNA"/>
</dbReference>
<evidence type="ECO:0000313" key="18">
    <source>
        <dbReference type="Proteomes" id="UP000007148"/>
    </source>
</evidence>
<keyword evidence="6" id="KW-0851">Voltage-gated channel</keyword>
<dbReference type="OrthoDB" id="427456at2759"/>
<evidence type="ECO:0000256" key="6">
    <source>
        <dbReference type="ARBA" id="ARBA00022882"/>
    </source>
</evidence>
<dbReference type="InterPro" id="IPR027359">
    <property type="entry name" value="Volt_channel_dom_sf"/>
</dbReference>
<dbReference type="OMA" id="WEDEELH"/>
<evidence type="ECO:0000256" key="5">
    <source>
        <dbReference type="ARBA" id="ARBA00022692"/>
    </source>
</evidence>
<dbReference type="Pfam" id="PF00520">
    <property type="entry name" value="Ion_trans"/>
    <property type="match status" value="1"/>
</dbReference>
<dbReference type="PANTHER" id="PTHR46480:SF1">
    <property type="entry name" value="VOLTAGE-GATED HYDROGEN CHANNEL 1"/>
    <property type="match status" value="1"/>
</dbReference>
<keyword evidence="10 15" id="KW-0472">Membrane</keyword>
<gene>
    <name evidence="17" type="ORF">PIIN_02032</name>
</gene>
<dbReference type="SUPFAM" id="SSF81324">
    <property type="entry name" value="Voltage-gated potassium channels"/>
    <property type="match status" value="1"/>
</dbReference>
<keyword evidence="5 15" id="KW-0812">Transmembrane</keyword>
<reference evidence="17 18" key="1">
    <citation type="journal article" date="2011" name="PLoS Pathog.">
        <title>Endophytic Life Strategies Decoded by Genome and Transcriptome Analyses of the Mutualistic Root Symbiont Piriformospora indica.</title>
        <authorList>
            <person name="Zuccaro A."/>
            <person name="Lahrmann U."/>
            <person name="Guldener U."/>
            <person name="Langen G."/>
            <person name="Pfiffi S."/>
            <person name="Biedenkopf D."/>
            <person name="Wong P."/>
            <person name="Samans B."/>
            <person name="Grimm C."/>
            <person name="Basiewicz M."/>
            <person name="Murat C."/>
            <person name="Martin F."/>
            <person name="Kogel K.H."/>
        </authorList>
    </citation>
    <scope>NUCLEOTIDE SEQUENCE [LARGE SCALE GENOMIC DNA]</scope>
    <source>
        <strain evidence="17 18">DSM 11827</strain>
    </source>
</reference>
<feature type="compositionally biased region" description="Polar residues" evidence="14">
    <location>
        <begin position="1"/>
        <end position="10"/>
    </location>
</feature>
<evidence type="ECO:0000256" key="7">
    <source>
        <dbReference type="ARBA" id="ARBA00022989"/>
    </source>
</evidence>
<evidence type="ECO:0000259" key="16">
    <source>
        <dbReference type="Pfam" id="PF00520"/>
    </source>
</evidence>
<feature type="transmembrane region" description="Helical" evidence="15">
    <location>
        <begin position="124"/>
        <end position="150"/>
    </location>
</feature>
<evidence type="ECO:0000256" key="8">
    <source>
        <dbReference type="ARBA" id="ARBA00023054"/>
    </source>
</evidence>
<dbReference type="Proteomes" id="UP000007148">
    <property type="component" value="Unassembled WGS sequence"/>
</dbReference>
<feature type="region of interest" description="Disordered" evidence="14">
    <location>
        <begin position="1"/>
        <end position="22"/>
    </location>
</feature>
<keyword evidence="3" id="KW-0813">Transport</keyword>
<sequence length="210" mass="24065">MEEALSNSPANGAIRLPDDPEDHPVKTKTARLLQSHKFHNFILALIVVDCIIVVAELCWKLLDDSCTRGGVEHPPEWLEWLLYVSMVISVIFVLELPPTLWVFGFEYYNPWSDVPHSTFHLFDAFIILMNFTIIFLQGPAQEIVGLLVILRLWRLIKLLGGVATGVEGLNRELTYRLESRENELKQKTAELDECKQKLDELQRKLDASQP</sequence>
<accession>G4TA46</accession>
<dbReference type="AlphaFoldDB" id="G4TA46"/>
<name>G4TA46_SERID</name>